<dbReference type="Proteomes" id="UP000198341">
    <property type="component" value="Chromosome 14"/>
</dbReference>
<dbReference type="AlphaFoldDB" id="K8FCJ6"/>
<evidence type="ECO:0000313" key="1">
    <source>
        <dbReference type="EMBL" id="CCO19568.1"/>
    </source>
</evidence>
<evidence type="ECO:0000313" key="2">
    <source>
        <dbReference type="Proteomes" id="UP000198341"/>
    </source>
</evidence>
<sequence length="75" mass="8488">MNEYTFDPIKPTDGFKMTMSGKVDNRNDVRLFSRTKEFSNVPSSKIDVRRVGMPPAMYTPPLANDFKARFAASVP</sequence>
<dbReference type="GeneID" id="19011861"/>
<dbReference type="EMBL" id="FO082265">
    <property type="protein sequence ID" value="CCO19568.1"/>
    <property type="molecule type" value="Genomic_DNA"/>
</dbReference>
<protein>
    <submittedName>
        <fullName evidence="1">Uncharacterized protein</fullName>
    </submittedName>
</protein>
<reference evidence="1 2" key="1">
    <citation type="submission" date="2011-10" db="EMBL/GenBank/DDBJ databases">
        <authorList>
            <person name="Genoscope - CEA"/>
        </authorList>
    </citation>
    <scope>NUCLEOTIDE SEQUENCE [LARGE SCALE GENOMIC DNA]</scope>
    <source>
        <strain evidence="1 2">RCC 1105</strain>
    </source>
</reference>
<dbReference type="KEGG" id="bpg:Bathy14g02410"/>
<dbReference type="RefSeq" id="XP_007509111.1">
    <property type="nucleotide sequence ID" value="XM_007509049.1"/>
</dbReference>
<keyword evidence="2" id="KW-1185">Reference proteome</keyword>
<gene>
    <name evidence="1" type="ordered locus">Bathy14g02410</name>
</gene>
<proteinExistence type="predicted"/>
<accession>K8FCJ6</accession>
<name>K8FCJ6_9CHLO</name>
<organism evidence="1 2">
    <name type="scientific">Bathycoccus prasinos</name>
    <dbReference type="NCBI Taxonomy" id="41875"/>
    <lineage>
        <taxon>Eukaryota</taxon>
        <taxon>Viridiplantae</taxon>
        <taxon>Chlorophyta</taxon>
        <taxon>Mamiellophyceae</taxon>
        <taxon>Mamiellales</taxon>
        <taxon>Bathycoccaceae</taxon>
        <taxon>Bathycoccus</taxon>
    </lineage>
</organism>